<dbReference type="Gene3D" id="1.25.40.10">
    <property type="entry name" value="Tetratricopeptide repeat domain"/>
    <property type="match status" value="1"/>
</dbReference>
<accession>A0A382WH35</accession>
<dbReference type="InterPro" id="IPR011990">
    <property type="entry name" value="TPR-like_helical_dom_sf"/>
</dbReference>
<dbReference type="InterPro" id="IPR019734">
    <property type="entry name" value="TPR_rpt"/>
</dbReference>
<gene>
    <name evidence="1" type="ORF">METZ01_LOCUS410499</name>
</gene>
<dbReference type="AlphaFoldDB" id="A0A382WH35"/>
<organism evidence="1">
    <name type="scientific">marine metagenome</name>
    <dbReference type="NCBI Taxonomy" id="408172"/>
    <lineage>
        <taxon>unclassified sequences</taxon>
        <taxon>metagenomes</taxon>
        <taxon>ecological metagenomes</taxon>
    </lineage>
</organism>
<feature type="non-terminal residue" evidence="1">
    <location>
        <position position="102"/>
    </location>
</feature>
<dbReference type="SMART" id="SM00028">
    <property type="entry name" value="TPR"/>
    <property type="match status" value="1"/>
</dbReference>
<sequence length="102" mass="11897">MMVCFVILFLVLASEVSADSIDYNNPQNIRKFADYLYGQGDYLPAIGEYQRYLFTKPKDDNQVWYRIGLSYRATGQIDKALNTFNWILKKQPSSQLTSTVYY</sequence>
<reference evidence="1" key="1">
    <citation type="submission" date="2018-05" db="EMBL/GenBank/DDBJ databases">
        <authorList>
            <person name="Lanie J.A."/>
            <person name="Ng W.-L."/>
            <person name="Kazmierczak K.M."/>
            <person name="Andrzejewski T.M."/>
            <person name="Davidsen T.M."/>
            <person name="Wayne K.J."/>
            <person name="Tettelin H."/>
            <person name="Glass J.I."/>
            <person name="Rusch D."/>
            <person name="Podicherti R."/>
            <person name="Tsui H.-C.T."/>
            <person name="Winkler M.E."/>
        </authorList>
    </citation>
    <scope>NUCLEOTIDE SEQUENCE</scope>
</reference>
<dbReference type="Pfam" id="PF13174">
    <property type="entry name" value="TPR_6"/>
    <property type="match status" value="1"/>
</dbReference>
<dbReference type="PROSITE" id="PS50005">
    <property type="entry name" value="TPR"/>
    <property type="match status" value="1"/>
</dbReference>
<proteinExistence type="predicted"/>
<protein>
    <submittedName>
        <fullName evidence="1">Uncharacterized protein</fullName>
    </submittedName>
</protein>
<name>A0A382WH35_9ZZZZ</name>
<dbReference type="SUPFAM" id="SSF48452">
    <property type="entry name" value="TPR-like"/>
    <property type="match status" value="1"/>
</dbReference>
<evidence type="ECO:0000313" key="1">
    <source>
        <dbReference type="EMBL" id="SVD57645.1"/>
    </source>
</evidence>
<dbReference type="EMBL" id="UINC01159518">
    <property type="protein sequence ID" value="SVD57645.1"/>
    <property type="molecule type" value="Genomic_DNA"/>
</dbReference>